<reference evidence="2" key="1">
    <citation type="submission" date="2022-07" db="EMBL/GenBank/DDBJ databases">
        <title>The genome of Lyophyllum shimeji provides insight into the initial evolution of ectomycorrhizal fungal genome.</title>
        <authorList>
            <person name="Kobayashi Y."/>
            <person name="Shibata T."/>
            <person name="Hirakawa H."/>
            <person name="Shigenobu S."/>
            <person name="Nishiyama T."/>
            <person name="Yamada A."/>
            <person name="Hasebe M."/>
            <person name="Kawaguchi M."/>
        </authorList>
    </citation>
    <scope>NUCLEOTIDE SEQUENCE</scope>
    <source>
        <strain evidence="2">AT787</strain>
    </source>
</reference>
<name>A0A9P3UR70_LYOSH</name>
<evidence type="ECO:0000313" key="2">
    <source>
        <dbReference type="EMBL" id="GLB44754.1"/>
    </source>
</evidence>
<keyword evidence="1" id="KW-0732">Signal</keyword>
<feature type="signal peptide" evidence="1">
    <location>
        <begin position="1"/>
        <end position="22"/>
    </location>
</feature>
<feature type="chain" id="PRO_5040444621" evidence="1">
    <location>
        <begin position="23"/>
        <end position="147"/>
    </location>
</feature>
<dbReference type="AlphaFoldDB" id="A0A9P3UR70"/>
<dbReference type="Proteomes" id="UP001063166">
    <property type="component" value="Unassembled WGS sequence"/>
</dbReference>
<evidence type="ECO:0000313" key="3">
    <source>
        <dbReference type="Proteomes" id="UP001063166"/>
    </source>
</evidence>
<gene>
    <name evidence="2" type="ORF">LshimejAT787_1800910</name>
</gene>
<keyword evidence="3" id="KW-1185">Reference proteome</keyword>
<dbReference type="OrthoDB" id="2954591at2759"/>
<organism evidence="2 3">
    <name type="scientific">Lyophyllum shimeji</name>
    <name type="common">Hon-shimeji</name>
    <name type="synonym">Tricholoma shimeji</name>
    <dbReference type="NCBI Taxonomy" id="47721"/>
    <lineage>
        <taxon>Eukaryota</taxon>
        <taxon>Fungi</taxon>
        <taxon>Dikarya</taxon>
        <taxon>Basidiomycota</taxon>
        <taxon>Agaricomycotina</taxon>
        <taxon>Agaricomycetes</taxon>
        <taxon>Agaricomycetidae</taxon>
        <taxon>Agaricales</taxon>
        <taxon>Tricholomatineae</taxon>
        <taxon>Lyophyllaceae</taxon>
        <taxon>Lyophyllum</taxon>
    </lineage>
</organism>
<evidence type="ECO:0000256" key="1">
    <source>
        <dbReference type="SAM" id="SignalP"/>
    </source>
</evidence>
<protein>
    <submittedName>
        <fullName evidence="2">Uncharacterized protein</fullName>
    </submittedName>
</protein>
<comment type="caution">
    <text evidence="2">The sequence shown here is derived from an EMBL/GenBank/DDBJ whole genome shotgun (WGS) entry which is preliminary data.</text>
</comment>
<dbReference type="EMBL" id="BRPK01000018">
    <property type="protein sequence ID" value="GLB44754.1"/>
    <property type="molecule type" value="Genomic_DNA"/>
</dbReference>
<proteinExistence type="predicted"/>
<accession>A0A9P3UR70</accession>
<sequence length="147" mass="15040">MQGLTKLLTVLALLASPALVLSSPASSSASKSSFGAATGPGPCHPFPGAVASDCLELIGSNWFNFDDETSCDARTGRATISLRNCAITTACAEGVSQVSVFDATRRALQAIGTCATSDLGSISGYFVADDGSKTCYLYPGREADCTI</sequence>